<feature type="repeat" description="PPR" evidence="3">
    <location>
        <begin position="9"/>
        <end position="43"/>
    </location>
</feature>
<comment type="similarity">
    <text evidence="1">Belongs to the PPR family. P subfamily.</text>
</comment>
<name>A0AAV5LXG2_9ROSI</name>
<dbReference type="InterPro" id="IPR002885">
    <property type="entry name" value="PPR_rpt"/>
</dbReference>
<dbReference type="Proteomes" id="UP001054252">
    <property type="component" value="Unassembled WGS sequence"/>
</dbReference>
<sequence length="152" mass="17385">MTNRGCCPNAVTYTTLINGYCKIGDLGTMHKLLDEMRECGVVPNSLTYNVLIHWVFKRRDVAYGRELMRKLWERMKDENDPSLNTAAFANLIDSLCREGFFNEVFRIAKETPQGMSVNEEFAYGHMIDALCRAGRNHGASRVIYIILNLTNK</sequence>
<dbReference type="EMBL" id="BPVZ01000156">
    <property type="protein sequence ID" value="GKV42216.1"/>
    <property type="molecule type" value="Genomic_DNA"/>
</dbReference>
<organism evidence="4 5">
    <name type="scientific">Rubroshorea leprosula</name>
    <dbReference type="NCBI Taxonomy" id="152421"/>
    <lineage>
        <taxon>Eukaryota</taxon>
        <taxon>Viridiplantae</taxon>
        <taxon>Streptophyta</taxon>
        <taxon>Embryophyta</taxon>
        <taxon>Tracheophyta</taxon>
        <taxon>Spermatophyta</taxon>
        <taxon>Magnoliopsida</taxon>
        <taxon>eudicotyledons</taxon>
        <taxon>Gunneridae</taxon>
        <taxon>Pentapetalae</taxon>
        <taxon>rosids</taxon>
        <taxon>malvids</taxon>
        <taxon>Malvales</taxon>
        <taxon>Dipterocarpaceae</taxon>
        <taxon>Rubroshorea</taxon>
    </lineage>
</organism>
<evidence type="ECO:0000256" key="3">
    <source>
        <dbReference type="PROSITE-ProRule" id="PRU00708"/>
    </source>
</evidence>
<dbReference type="Pfam" id="PF13041">
    <property type="entry name" value="PPR_2"/>
    <property type="match status" value="1"/>
</dbReference>
<comment type="caution">
    <text evidence="4">The sequence shown here is derived from an EMBL/GenBank/DDBJ whole genome shotgun (WGS) entry which is preliminary data.</text>
</comment>
<dbReference type="Pfam" id="PF01535">
    <property type="entry name" value="PPR"/>
    <property type="match status" value="2"/>
</dbReference>
<dbReference type="PANTHER" id="PTHR47941">
    <property type="entry name" value="PENTATRICOPEPTIDE REPEAT-CONTAINING PROTEIN 3, MITOCHONDRIAL"/>
    <property type="match status" value="1"/>
</dbReference>
<dbReference type="InterPro" id="IPR011990">
    <property type="entry name" value="TPR-like_helical_dom_sf"/>
</dbReference>
<reference evidence="4 5" key="1">
    <citation type="journal article" date="2021" name="Commun. Biol.">
        <title>The genome of Shorea leprosula (Dipterocarpaceae) highlights the ecological relevance of drought in aseasonal tropical rainforests.</title>
        <authorList>
            <person name="Ng K.K.S."/>
            <person name="Kobayashi M.J."/>
            <person name="Fawcett J.A."/>
            <person name="Hatakeyama M."/>
            <person name="Paape T."/>
            <person name="Ng C.H."/>
            <person name="Ang C.C."/>
            <person name="Tnah L.H."/>
            <person name="Lee C.T."/>
            <person name="Nishiyama T."/>
            <person name="Sese J."/>
            <person name="O'Brien M.J."/>
            <person name="Copetti D."/>
            <person name="Mohd Noor M.I."/>
            <person name="Ong R.C."/>
            <person name="Putra M."/>
            <person name="Sireger I.Z."/>
            <person name="Indrioko S."/>
            <person name="Kosugi Y."/>
            <person name="Izuno A."/>
            <person name="Isagi Y."/>
            <person name="Lee S.L."/>
            <person name="Shimizu K.K."/>
        </authorList>
    </citation>
    <scope>NUCLEOTIDE SEQUENCE [LARGE SCALE GENOMIC DNA]</scope>
    <source>
        <strain evidence="4">214</strain>
    </source>
</reference>
<protein>
    <recommendedName>
        <fullName evidence="6">Pentatricopeptide repeat-containing protein</fullName>
    </recommendedName>
</protein>
<evidence type="ECO:0008006" key="6">
    <source>
        <dbReference type="Google" id="ProtNLM"/>
    </source>
</evidence>
<evidence type="ECO:0000256" key="2">
    <source>
        <dbReference type="ARBA" id="ARBA00022737"/>
    </source>
</evidence>
<evidence type="ECO:0000313" key="5">
    <source>
        <dbReference type="Proteomes" id="UP001054252"/>
    </source>
</evidence>
<dbReference type="NCBIfam" id="TIGR00756">
    <property type="entry name" value="PPR"/>
    <property type="match status" value="1"/>
</dbReference>
<proteinExistence type="inferred from homology"/>
<dbReference type="PROSITE" id="PS51375">
    <property type="entry name" value="PPR"/>
    <property type="match status" value="1"/>
</dbReference>
<keyword evidence="5" id="KW-1185">Reference proteome</keyword>
<dbReference type="AlphaFoldDB" id="A0AAV5LXG2"/>
<evidence type="ECO:0000313" key="4">
    <source>
        <dbReference type="EMBL" id="GKV42216.1"/>
    </source>
</evidence>
<evidence type="ECO:0000256" key="1">
    <source>
        <dbReference type="ARBA" id="ARBA00007626"/>
    </source>
</evidence>
<gene>
    <name evidence="4" type="ORF">SLEP1_g49649</name>
</gene>
<accession>A0AAV5LXG2</accession>
<dbReference type="Gene3D" id="1.25.40.10">
    <property type="entry name" value="Tetratricopeptide repeat domain"/>
    <property type="match status" value="2"/>
</dbReference>
<keyword evidence="2" id="KW-0677">Repeat</keyword>